<accession>A0ACD1E0L8</accession>
<gene>
    <name evidence="1" type="ORF">KM842_08930</name>
</gene>
<evidence type="ECO:0000313" key="2">
    <source>
        <dbReference type="Proteomes" id="UP000681794"/>
    </source>
</evidence>
<keyword evidence="2" id="KW-1185">Reference proteome</keyword>
<dbReference type="EMBL" id="CP076544">
    <property type="protein sequence ID" value="QWS32425.1"/>
    <property type="molecule type" value="Genomic_DNA"/>
</dbReference>
<name>A0ACD1E0L8_9MICO</name>
<organism evidence="1 2">
    <name type="scientific">Curtobacterium aetherium</name>
    <dbReference type="NCBI Taxonomy" id="2841594"/>
    <lineage>
        <taxon>Bacteria</taxon>
        <taxon>Bacillati</taxon>
        <taxon>Actinomycetota</taxon>
        <taxon>Actinomycetes</taxon>
        <taxon>Micrococcales</taxon>
        <taxon>Microbacteriaceae</taxon>
        <taxon>Curtobacterium</taxon>
    </lineage>
</organism>
<protein>
    <submittedName>
        <fullName evidence="1">Uncharacterized protein</fullName>
    </submittedName>
</protein>
<proteinExistence type="predicted"/>
<evidence type="ECO:0000313" key="1">
    <source>
        <dbReference type="EMBL" id="QWS32425.1"/>
    </source>
</evidence>
<dbReference type="Proteomes" id="UP000681794">
    <property type="component" value="Chromosome"/>
</dbReference>
<reference evidence="1" key="1">
    <citation type="submission" date="2021-06" db="EMBL/GenBank/DDBJ databases">
        <authorList>
            <person name="Ellington A.J."/>
            <person name="Bryan N.C."/>
            <person name="Christner B.C."/>
            <person name="Reisch C.R."/>
        </authorList>
    </citation>
    <scope>NUCLEOTIDE SEQUENCE</scope>
    <source>
        <strain evidence="1">L6-1</strain>
    </source>
</reference>
<sequence>MRHPIRSSLTAAVAAGIALAGLSACSSDAVRQATDLGSSVASSVSEGVEGIDGAAIQQGMANVAGGIDGALDTALKGAHVTSDGQVPDGFPSSSVPLVDGTVLGGGSGPAGSGWVVQVRTASVDDFAAAAGQLADAGFTKSAERADTSSAFGIFRSDDHRVVLTFSAADGGATATYIVTTR</sequence>